<feature type="region of interest" description="Disordered" evidence="1">
    <location>
        <begin position="523"/>
        <end position="549"/>
    </location>
</feature>
<evidence type="ECO:0008006" key="4">
    <source>
        <dbReference type="Google" id="ProtNLM"/>
    </source>
</evidence>
<name>A0AB34JVL4_PRYPA</name>
<proteinExistence type="predicted"/>
<feature type="compositionally biased region" description="Basic and acidic residues" evidence="1">
    <location>
        <begin position="523"/>
        <end position="536"/>
    </location>
</feature>
<feature type="region of interest" description="Disordered" evidence="1">
    <location>
        <begin position="427"/>
        <end position="446"/>
    </location>
</feature>
<feature type="compositionally biased region" description="Gly residues" evidence="1">
    <location>
        <begin position="427"/>
        <end position="444"/>
    </location>
</feature>
<feature type="region of interest" description="Disordered" evidence="1">
    <location>
        <begin position="734"/>
        <end position="755"/>
    </location>
</feature>
<evidence type="ECO:0000313" key="2">
    <source>
        <dbReference type="EMBL" id="KAL1525073.1"/>
    </source>
</evidence>
<gene>
    <name evidence="2" type="ORF">AB1Y20_019946</name>
</gene>
<comment type="caution">
    <text evidence="2">The sequence shown here is derived from an EMBL/GenBank/DDBJ whole genome shotgun (WGS) entry which is preliminary data.</text>
</comment>
<dbReference type="Proteomes" id="UP001515480">
    <property type="component" value="Unassembled WGS sequence"/>
</dbReference>
<feature type="compositionally biased region" description="Acidic residues" evidence="1">
    <location>
        <begin position="244"/>
        <end position="266"/>
    </location>
</feature>
<accession>A0AB34JVL4</accession>
<dbReference type="PANTHER" id="PTHR46788">
    <property type="entry name" value="EF-HAND CALCIUM-BINDING DOMAIN-CONTAINING PROTEIN 5"/>
    <property type="match status" value="1"/>
</dbReference>
<dbReference type="PANTHER" id="PTHR46788:SF1">
    <property type="entry name" value="EF-HAND CALCIUM-BINDING DOMAIN-CONTAINING PROTEIN 5"/>
    <property type="match status" value="1"/>
</dbReference>
<organism evidence="2 3">
    <name type="scientific">Prymnesium parvum</name>
    <name type="common">Toxic golden alga</name>
    <dbReference type="NCBI Taxonomy" id="97485"/>
    <lineage>
        <taxon>Eukaryota</taxon>
        <taxon>Haptista</taxon>
        <taxon>Haptophyta</taxon>
        <taxon>Prymnesiophyceae</taxon>
        <taxon>Prymnesiales</taxon>
        <taxon>Prymnesiaceae</taxon>
        <taxon>Prymnesium</taxon>
    </lineage>
</organism>
<dbReference type="AlphaFoldDB" id="A0AB34JVL4"/>
<evidence type="ECO:0000256" key="1">
    <source>
        <dbReference type="SAM" id="MobiDB-lite"/>
    </source>
</evidence>
<feature type="region of interest" description="Disordered" evidence="1">
    <location>
        <begin position="969"/>
        <end position="1013"/>
    </location>
</feature>
<dbReference type="Gene3D" id="1.20.920.60">
    <property type="match status" value="1"/>
</dbReference>
<evidence type="ECO:0000313" key="3">
    <source>
        <dbReference type="Proteomes" id="UP001515480"/>
    </source>
</evidence>
<feature type="region of interest" description="Disordered" evidence="1">
    <location>
        <begin position="210"/>
        <end position="276"/>
    </location>
</feature>
<protein>
    <recommendedName>
        <fullName evidence="4">EF-hand domain-containing protein</fullName>
    </recommendedName>
</protein>
<reference evidence="2 3" key="1">
    <citation type="journal article" date="2024" name="Science">
        <title>Giant polyketide synthase enzymes in the biosynthesis of giant marine polyether toxins.</title>
        <authorList>
            <person name="Fallon T.R."/>
            <person name="Shende V.V."/>
            <person name="Wierzbicki I.H."/>
            <person name="Pendleton A.L."/>
            <person name="Watervoot N.F."/>
            <person name="Auber R.P."/>
            <person name="Gonzalez D.J."/>
            <person name="Wisecaver J.H."/>
            <person name="Moore B.S."/>
        </authorList>
    </citation>
    <scope>NUCLEOTIDE SEQUENCE [LARGE SCALE GENOMIC DNA]</scope>
    <source>
        <strain evidence="2 3">12B1</strain>
    </source>
</reference>
<dbReference type="EMBL" id="JBGBPQ010000004">
    <property type="protein sequence ID" value="KAL1525073.1"/>
    <property type="molecule type" value="Genomic_DNA"/>
</dbReference>
<keyword evidence="3" id="KW-1185">Reference proteome</keyword>
<sequence>MSYAFGRHMSPTRGQQLEGEDLRFSFERGLDDSTVPYHLQGNQSFDRTLPSSQRRALRTDPRVLAQLQRFWSVFGVGDDGTIGREEYLEFHVRVAAVLIPSLSDEEAASSGIEDWKEDAKGGDTMAAPLFYDSLFELADVYTTGIDGGAYAVWLDRLFRRITSRRVVKKGDDGHGEVVVLQPAPPSRARQREFAAFRQTVTGQQTQWLELPAKPGQLGKGDKGGGVSAAMTGVGGVTGLATVEKEEEESEGEEEESEESEDDEEAGSDCGGGEAGEDEALGAADVQTTFEWADDAHIFPLVLYEKGPIDWEALKKGDDENDGDEWGLLPEMSTSFRLTGGKGESASLKRAGLQSPVREGIISPTASLRSSWRGGAIPLTAAAIDGDSAAVAMVTATHKAAAAAAEAVLELAGQAAAGVEDSAPNSFGGGAGEAGAQGDGGGAGGAAAAATAAGHEAIDAADAAGAGHEALASVARTAGEAAIEAGSAARRGSLELPAAAAAAGRAAAAARRLDGIRVMDEGEAANKGEAADKRETAGEGGMASGVPAGGAVAPDAWRHAAAEAKEASAKASAAAAQAVAAGGEAKAAAPGGGVAAASPAVVEAVREATAAAIAAAAAAADADAAAAAAAAGAPPGGGGGAADAAVRAAAEAGRAADSAAEWAKRVTQLLRWSAAVADVAAAGEQGESVEQVAAVVLSKLSTECGSSGGHGAVMLLSDVEPGSLAVAAAHSHTRSAVGLHSAPEDQQEATPISSQAVSASPLLSAALASLRRGEESKGKVPRRALTSAPAPGLSEDDSAALWLLWSGSGAPFGVVATDAPPEFAQPMADAAAAALERTWKRAQLSSFVEVMGSWVAILASGTGPSLPSAFLTQPFHPPTPLRVRNEVYRLPLSDALGDIAVELHAKGNALSPPLAPQGLLNEHLKQGLEVTAGLLPQLVAELELMVIGQPVIFDDSFGVFGQGYDRTSGADAAASRRRPSAAAAARPPSATARRTPAATPAAARPASGRARPLTTVAKVWRPPRRGRRIGASAAVRLLLPRRLQQRVGNQLNAFDLKTALAELKTYREPPDAVQRTVAGVLCLLGRRRAELASWAHIRPHLRAELQREMLEFDPASQRNETAWRESSAATEGLTSDEITRKGSLAVQTMLMWLEVNRLTRADGVASALAKLLPEGELSERTAM</sequence>
<feature type="compositionally biased region" description="Low complexity" evidence="1">
    <location>
        <begin position="979"/>
        <end position="1011"/>
    </location>
</feature>